<accession>A0ABM9W2K5</accession>
<name>A0ABM9W2K5_9FIRM</name>
<sequence length="67" mass="7553">MKHIRCRCCGVSLTSGLKFYPQGDSKFVCQNCKPPILRCQEPPKVYVSTDVFTGEVPVRYAELVDIT</sequence>
<proteinExistence type="predicted"/>
<dbReference type="Proteomes" id="UP000245702">
    <property type="component" value="Unassembled WGS sequence"/>
</dbReference>
<evidence type="ECO:0000313" key="2">
    <source>
        <dbReference type="Proteomes" id="UP000245702"/>
    </source>
</evidence>
<protein>
    <submittedName>
        <fullName evidence="1">Uncharacterized protein</fullName>
    </submittedName>
</protein>
<keyword evidence="2" id="KW-1185">Reference proteome</keyword>
<dbReference type="EMBL" id="FCOW01000004">
    <property type="protein sequence ID" value="CVK18502.1"/>
    <property type="molecule type" value="Genomic_DNA"/>
</dbReference>
<organism evidence="1 2">
    <name type="scientific">Sporomusa sphaeroides DSM 2875</name>
    <dbReference type="NCBI Taxonomy" id="1337886"/>
    <lineage>
        <taxon>Bacteria</taxon>
        <taxon>Bacillati</taxon>
        <taxon>Bacillota</taxon>
        <taxon>Negativicutes</taxon>
        <taxon>Selenomonadales</taxon>
        <taxon>Sporomusaceae</taxon>
        <taxon>Sporomusa</taxon>
    </lineage>
</organism>
<reference evidence="1 2" key="1">
    <citation type="submission" date="2016-01" db="EMBL/GenBank/DDBJ databases">
        <authorList>
            <person name="Brown R."/>
        </authorList>
    </citation>
    <scope>NUCLEOTIDE SEQUENCE [LARGE SCALE GENOMIC DNA]</scope>
    <source>
        <strain evidence="1">Sporomusa sphaeroides DSM 2875</strain>
    </source>
</reference>
<comment type="caution">
    <text evidence="1">The sequence shown here is derived from an EMBL/GenBank/DDBJ whole genome shotgun (WGS) entry which is preliminary data.</text>
</comment>
<evidence type="ECO:0000313" key="1">
    <source>
        <dbReference type="EMBL" id="CVK18502.1"/>
    </source>
</evidence>
<gene>
    <name evidence="1" type="ORF">SSPH_01140</name>
</gene>